<evidence type="ECO:0000256" key="1">
    <source>
        <dbReference type="SAM" id="Phobius"/>
    </source>
</evidence>
<keyword evidence="1" id="KW-0472">Membrane</keyword>
<keyword evidence="3" id="KW-1185">Reference proteome</keyword>
<dbReference type="Proteomes" id="UP000837857">
    <property type="component" value="Chromosome 6"/>
</dbReference>
<organism evidence="2 3">
    <name type="scientific">Iphiclides podalirius</name>
    <name type="common">scarce swallowtail</name>
    <dbReference type="NCBI Taxonomy" id="110791"/>
    <lineage>
        <taxon>Eukaryota</taxon>
        <taxon>Metazoa</taxon>
        <taxon>Ecdysozoa</taxon>
        <taxon>Arthropoda</taxon>
        <taxon>Hexapoda</taxon>
        <taxon>Insecta</taxon>
        <taxon>Pterygota</taxon>
        <taxon>Neoptera</taxon>
        <taxon>Endopterygota</taxon>
        <taxon>Lepidoptera</taxon>
        <taxon>Glossata</taxon>
        <taxon>Ditrysia</taxon>
        <taxon>Papilionoidea</taxon>
        <taxon>Papilionidae</taxon>
        <taxon>Papilioninae</taxon>
        <taxon>Iphiclides</taxon>
    </lineage>
</organism>
<name>A0ABN8IZV8_9NEOP</name>
<feature type="non-terminal residue" evidence="2">
    <location>
        <position position="1"/>
    </location>
</feature>
<evidence type="ECO:0000313" key="3">
    <source>
        <dbReference type="Proteomes" id="UP000837857"/>
    </source>
</evidence>
<feature type="transmembrane region" description="Helical" evidence="1">
    <location>
        <begin position="87"/>
        <end position="106"/>
    </location>
</feature>
<gene>
    <name evidence="2" type="ORF">IPOD504_LOCUS14863</name>
</gene>
<sequence length="112" mass="11836">MAPSPTLWRCLRAGGNNTGTVELGRGLVVHDASVPHGGRRGTGAARSGECRAGSKRDGHRVSAVLSQYLQYHQPSIPRVVIVCRRRVAVIIGCTIVHIFCILALSHPGGSAC</sequence>
<proteinExistence type="predicted"/>
<keyword evidence="1" id="KW-1133">Transmembrane helix</keyword>
<evidence type="ECO:0000313" key="2">
    <source>
        <dbReference type="EMBL" id="CAH2070828.1"/>
    </source>
</evidence>
<reference evidence="2" key="1">
    <citation type="submission" date="2022-03" db="EMBL/GenBank/DDBJ databases">
        <authorList>
            <person name="Martin H S."/>
        </authorList>
    </citation>
    <scope>NUCLEOTIDE SEQUENCE</scope>
</reference>
<accession>A0ABN8IZV8</accession>
<keyword evidence="1" id="KW-0812">Transmembrane</keyword>
<protein>
    <submittedName>
        <fullName evidence="2">Uncharacterized protein</fullName>
    </submittedName>
</protein>
<dbReference type="EMBL" id="OW152818">
    <property type="protein sequence ID" value="CAH2070828.1"/>
    <property type="molecule type" value="Genomic_DNA"/>
</dbReference>